<name>A0AAE8N456_9PEZI</name>
<dbReference type="Gene3D" id="4.10.240.10">
    <property type="entry name" value="Zn(2)-C6 fungal-type DNA-binding domain"/>
    <property type="match status" value="1"/>
</dbReference>
<dbReference type="Proteomes" id="UP001187682">
    <property type="component" value="Unassembled WGS sequence"/>
</dbReference>
<feature type="compositionally biased region" description="Low complexity" evidence="3">
    <location>
        <begin position="76"/>
        <end position="92"/>
    </location>
</feature>
<dbReference type="GO" id="GO:0000981">
    <property type="term" value="F:DNA-binding transcription factor activity, RNA polymerase II-specific"/>
    <property type="evidence" value="ECO:0007669"/>
    <property type="project" value="InterPro"/>
</dbReference>
<evidence type="ECO:0000313" key="6">
    <source>
        <dbReference type="Proteomes" id="UP001187682"/>
    </source>
</evidence>
<dbReference type="SMART" id="SM00066">
    <property type="entry name" value="GAL4"/>
    <property type="match status" value="1"/>
</dbReference>
<dbReference type="PANTHER" id="PTHR47431">
    <property type="entry name" value="ZN(II)2CYS6 TRANSCRIPTION FACTOR (EUROFUNG)-RELATED"/>
    <property type="match status" value="1"/>
</dbReference>
<protein>
    <submittedName>
        <fullName evidence="5">Related to C6 transcription factor</fullName>
    </submittedName>
</protein>
<dbReference type="PROSITE" id="PS50048">
    <property type="entry name" value="ZN2_CY6_FUNGAL_2"/>
    <property type="match status" value="1"/>
</dbReference>
<dbReference type="SMART" id="SM00906">
    <property type="entry name" value="Fungal_trans"/>
    <property type="match status" value="1"/>
</dbReference>
<dbReference type="InterPro" id="IPR036864">
    <property type="entry name" value="Zn2-C6_fun-type_DNA-bd_sf"/>
</dbReference>
<evidence type="ECO:0000256" key="1">
    <source>
        <dbReference type="ARBA" id="ARBA00022723"/>
    </source>
</evidence>
<evidence type="ECO:0000313" key="5">
    <source>
        <dbReference type="EMBL" id="SPO06051.1"/>
    </source>
</evidence>
<feature type="region of interest" description="Disordered" evidence="3">
    <location>
        <begin position="570"/>
        <end position="594"/>
    </location>
</feature>
<dbReference type="EMBL" id="ONZQ02000014">
    <property type="protein sequence ID" value="SPO06051.1"/>
    <property type="molecule type" value="Genomic_DNA"/>
</dbReference>
<dbReference type="GO" id="GO:0008270">
    <property type="term" value="F:zinc ion binding"/>
    <property type="evidence" value="ECO:0007669"/>
    <property type="project" value="InterPro"/>
</dbReference>
<dbReference type="PANTHER" id="PTHR47431:SF4">
    <property type="entry name" value="ZN(II)2CYS6 TRANSCRIPTION FACTOR (EUROFUNG)"/>
    <property type="match status" value="1"/>
</dbReference>
<dbReference type="GO" id="GO:0006351">
    <property type="term" value="P:DNA-templated transcription"/>
    <property type="evidence" value="ECO:0007669"/>
    <property type="project" value="InterPro"/>
</dbReference>
<feature type="region of interest" description="Disordered" evidence="3">
    <location>
        <begin position="1"/>
        <end position="23"/>
    </location>
</feature>
<dbReference type="GO" id="GO:0003677">
    <property type="term" value="F:DNA binding"/>
    <property type="evidence" value="ECO:0007669"/>
    <property type="project" value="InterPro"/>
</dbReference>
<reference evidence="5" key="1">
    <citation type="submission" date="2018-03" db="EMBL/GenBank/DDBJ databases">
        <authorList>
            <person name="Guldener U."/>
        </authorList>
    </citation>
    <scope>NUCLEOTIDE SEQUENCE</scope>
</reference>
<keyword evidence="1" id="KW-0479">Metal-binding</keyword>
<proteinExistence type="predicted"/>
<organism evidence="5 6">
    <name type="scientific">Cephalotrichum gorgonifer</name>
    <dbReference type="NCBI Taxonomy" id="2041049"/>
    <lineage>
        <taxon>Eukaryota</taxon>
        <taxon>Fungi</taxon>
        <taxon>Dikarya</taxon>
        <taxon>Ascomycota</taxon>
        <taxon>Pezizomycotina</taxon>
        <taxon>Sordariomycetes</taxon>
        <taxon>Hypocreomycetidae</taxon>
        <taxon>Microascales</taxon>
        <taxon>Microascaceae</taxon>
        <taxon>Cephalotrichum</taxon>
    </lineage>
</organism>
<feature type="domain" description="Zn(2)-C6 fungal-type" evidence="4">
    <location>
        <begin position="27"/>
        <end position="57"/>
    </location>
</feature>
<comment type="caution">
    <text evidence="5">The sequence shown here is derived from an EMBL/GenBank/DDBJ whole genome shotgun (WGS) entry which is preliminary data.</text>
</comment>
<dbReference type="AlphaFoldDB" id="A0AAE8N456"/>
<evidence type="ECO:0000259" key="4">
    <source>
        <dbReference type="PROSITE" id="PS50048"/>
    </source>
</evidence>
<dbReference type="PROSITE" id="PS00463">
    <property type="entry name" value="ZN2_CY6_FUNGAL_1"/>
    <property type="match status" value="1"/>
</dbReference>
<keyword evidence="2" id="KW-0539">Nucleus</keyword>
<dbReference type="SUPFAM" id="SSF57701">
    <property type="entry name" value="Zn2/Cys6 DNA-binding domain"/>
    <property type="match status" value="1"/>
</dbReference>
<accession>A0AAE8N456</accession>
<dbReference type="Pfam" id="PF00172">
    <property type="entry name" value="Zn_clus"/>
    <property type="match status" value="1"/>
</dbReference>
<dbReference type="InterPro" id="IPR001138">
    <property type="entry name" value="Zn2Cys6_DnaBD"/>
</dbReference>
<evidence type="ECO:0000256" key="3">
    <source>
        <dbReference type="SAM" id="MobiDB-lite"/>
    </source>
</evidence>
<dbReference type="CDD" id="cd00067">
    <property type="entry name" value="GAL4"/>
    <property type="match status" value="1"/>
</dbReference>
<dbReference type="InterPro" id="IPR007219">
    <property type="entry name" value="XnlR_reg_dom"/>
</dbReference>
<dbReference type="Pfam" id="PF04082">
    <property type="entry name" value="Fungal_trans"/>
    <property type="match status" value="1"/>
</dbReference>
<sequence length="644" mass="70459">MQDSGEEPTPPAPLVRAKGAPPRVSLACVPCRSRHIKCDATRPNCRRCLSEGKECYYEKSRRGGLDRAALAARRNRVSGLSGSSAPTGSPGSRQEPAAAEELPRPGGDVWQLSPPGNENSRSAVGGSTTSSFGGSPLYKLPISVHTGSPSPGTPNDPLIELYYEYFHAFHPCVLPRKYLNALLRDPSKQVVLAPLISVLRFIGSIYGRSDQSLQLQLKEHAIRMTSDAPSDPLARAFLAQARLLLSIALYWFSDREGSRGTMDSAIRTAFELGMFRQEFAAANGGGDPVMEESWRRTWWQIFAVDAYYAAIKRTPRFLAQDVEPNVELPCEEWEYESGVIPTPKTLQDFESREFYPDEKYSSFAYLVGAVWCMASATAVAHKDTTSLEISVKVAEEVDAIVDGWDLLLPESKRQVMGKDGVVDELMFQAQMGISASIVGLHRPYSNLLFNPLELISSCPTGPPDSVLVGDLVNVHTERCLKAIQVQIRLMTLPARPFRHTPFVICMMTVGTIPHLAACKYIFTREQVEIARHQIRLSIGCMKTMAEAWPQAALNIRELQMIAQEVLGLSSRGRGPASTTSGGNGTNGHISSGSSTTIENFEISADGGFDFDTTEDGGGLQNPWDPESTQTDLTCYGLTSAGRFL</sequence>
<gene>
    <name evidence="5" type="ORF">DNG_08740</name>
</gene>
<evidence type="ECO:0000256" key="2">
    <source>
        <dbReference type="ARBA" id="ARBA00023242"/>
    </source>
</evidence>
<dbReference type="CDD" id="cd12148">
    <property type="entry name" value="fungal_TF_MHR"/>
    <property type="match status" value="1"/>
</dbReference>
<keyword evidence="6" id="KW-1185">Reference proteome</keyword>
<feature type="region of interest" description="Disordered" evidence="3">
    <location>
        <begin position="76"/>
        <end position="132"/>
    </location>
</feature>